<evidence type="ECO:0000256" key="2">
    <source>
        <dbReference type="ARBA" id="ARBA00022578"/>
    </source>
</evidence>
<feature type="domain" description="Tn3 transposase DDE" evidence="5">
    <location>
        <begin position="593"/>
        <end position="980"/>
    </location>
</feature>
<keyword evidence="8" id="KW-1185">Reference proteome</keyword>
<protein>
    <submittedName>
        <fullName evidence="7">Tn3 family transposase</fullName>
    </submittedName>
</protein>
<feature type="domain" description="DUF4158" evidence="6">
    <location>
        <begin position="6"/>
        <end position="173"/>
    </location>
</feature>
<evidence type="ECO:0000256" key="4">
    <source>
        <dbReference type="ARBA" id="ARBA00023172"/>
    </source>
</evidence>
<keyword evidence="3" id="KW-0238">DNA-binding</keyword>
<dbReference type="EMBL" id="JAXCEH010000020">
    <property type="protein sequence ID" value="MFA1557360.1"/>
    <property type="molecule type" value="Genomic_DNA"/>
</dbReference>
<evidence type="ECO:0000259" key="6">
    <source>
        <dbReference type="Pfam" id="PF13700"/>
    </source>
</evidence>
<evidence type="ECO:0000259" key="5">
    <source>
        <dbReference type="Pfam" id="PF01526"/>
    </source>
</evidence>
<dbReference type="InterPro" id="IPR002513">
    <property type="entry name" value="Tn3_Tnp_DDE_dom"/>
</dbReference>
<reference evidence="7 8" key="1">
    <citation type="submission" date="2023-11" db="EMBL/GenBank/DDBJ databases">
        <title>Actinomadura monticuli sp. nov., isolated from volcanic ash.</title>
        <authorList>
            <person name="Lee S.D."/>
            <person name="Yang H."/>
            <person name="Kim I.S."/>
        </authorList>
    </citation>
    <scope>NUCLEOTIDE SEQUENCE [LARGE SCALE GENOMIC DNA]</scope>
    <source>
        <strain evidence="7 8">DSM 45346</strain>
    </source>
</reference>
<dbReference type="Pfam" id="PF13700">
    <property type="entry name" value="DUF4158"/>
    <property type="match status" value="1"/>
</dbReference>
<dbReference type="InterPro" id="IPR047653">
    <property type="entry name" value="Tn3-like_transpos"/>
</dbReference>
<sequence>MSEKMFSEEQLEQLRSFPEISRDELIRFFTPTSADVAFVDPGRGRGAADRLGMLIQLCTLPWLGFVPDEVTSAPQAAVARLADRLGLDPGALSLYGQRPQTRSDHLVKIAEYLEWKTAPAGGEAMKELEQFLLDRAMEHDSPTLLFNLAREYLMSAKVIRPGALILAKMIGTARKGAGDLTSEKVAHLLTDQVRADLDRMLLVDAGLGITRLEWLVNPAKDASASSVKTGIEKLTWLRNMDADRLDLSVLPNERRRFLAQVARRSTNQGLERRAERKYPILLAFVAQAAVDQLDEVVALFDQAVSARESRAKSKTDEALVERAKRGEVRQLLMDMILPVLADPGVPDDQVGGLLRERIGMQRLREITSDTWKPLPKDHGRLSELDSSYSYLRQFTPNVLATIDFQGGPGTTELMSAVAILKEMNRLGGRKVPDGAPTAFVPARYADYLDKARKSGEDTAFRHYWELCVILCLRDGLRSGDVFVPGSRRYADPSTYLYTEQEWAPKREEYCRLVRKPVNATNALEQGKEELHAALAELEQALANSAPDEAGTVRLDEEAHLVVPPLSAEDIPAEAKTLKDELAGMLPFAPIASLLIELDARTSFLDCFTHAGGRKLVKSAETKRNILAVLIAMATNLGLGRMSEACGVSYDVLAWTMEWYVREETLREANTAIVNHHYNLELAGVFGGGTMSSSDGQRFPVRGKTLTGRNMVIHGGQVLSTYTHVSDQWSTYGTKIIVPTAREAHYVLDDFLGNATDLPITEHATDTHGATLINFALFDLVGKALTPRMRDLTRVTLVRDDTPTEISKLYPNAGPLLGARWNEALIGDCWPDLVRMAGSLKYGQATASLIVGKWSAASRQNTLAAALKEWGMLRRTIHLAKYLSDPVFRRKISRQLNKGESLHALRRDLHYAQQGTITRPHLLEQAEQAWCLTVLTNAVVAWTTEYYSRAVLELRSQGRDVPDEILSHISPGHSDNINFFGVINVDVEAELAKLDTAGWRPLRPAQLRELGLTP</sequence>
<evidence type="ECO:0000313" key="7">
    <source>
        <dbReference type="EMBL" id="MFA1557360.1"/>
    </source>
</evidence>
<evidence type="ECO:0000313" key="8">
    <source>
        <dbReference type="Proteomes" id="UP001569904"/>
    </source>
</evidence>
<organism evidence="7 8">
    <name type="scientific">Actinomadura chokoriensis</name>
    <dbReference type="NCBI Taxonomy" id="454156"/>
    <lineage>
        <taxon>Bacteria</taxon>
        <taxon>Bacillati</taxon>
        <taxon>Actinomycetota</taxon>
        <taxon>Actinomycetes</taxon>
        <taxon>Streptosporangiales</taxon>
        <taxon>Thermomonosporaceae</taxon>
        <taxon>Actinomadura</taxon>
    </lineage>
</organism>
<name>A0ABV4R372_9ACTN</name>
<comment type="similarity">
    <text evidence="1">Belongs to the transposase 7 family.</text>
</comment>
<dbReference type="RefSeq" id="WP_371944102.1">
    <property type="nucleotide sequence ID" value="NZ_JAXCEH010000020.1"/>
</dbReference>
<gene>
    <name evidence="7" type="ORF">SM436_27085</name>
</gene>
<keyword evidence="4" id="KW-0233">DNA recombination</keyword>
<keyword evidence="2" id="KW-0815">Transposition</keyword>
<dbReference type="Pfam" id="PF01526">
    <property type="entry name" value="DDE_Tnp_Tn3"/>
    <property type="match status" value="1"/>
</dbReference>
<accession>A0ABV4R372</accession>
<dbReference type="InterPro" id="IPR025296">
    <property type="entry name" value="DUF4158"/>
</dbReference>
<dbReference type="Proteomes" id="UP001569904">
    <property type="component" value="Unassembled WGS sequence"/>
</dbReference>
<comment type="caution">
    <text evidence="7">The sequence shown here is derived from an EMBL/GenBank/DDBJ whole genome shotgun (WGS) entry which is preliminary data.</text>
</comment>
<proteinExistence type="inferred from homology"/>
<evidence type="ECO:0000256" key="1">
    <source>
        <dbReference type="ARBA" id="ARBA00009402"/>
    </source>
</evidence>
<evidence type="ECO:0000256" key="3">
    <source>
        <dbReference type="ARBA" id="ARBA00023125"/>
    </source>
</evidence>
<dbReference type="NCBIfam" id="NF033527">
    <property type="entry name" value="transpos_Tn3"/>
    <property type="match status" value="1"/>
</dbReference>